<sequence length="266" mass="29855">MSLTKKNKEVDRKNEKLVKKLESLERVPKKEEASSSEKRKRVIGVNSPAVAERHKLRSRSRSGGIKLRQPWIEVSSDDDDERKKAQEATIEGPPPENVSSSNNVNLEDVMKMLAIIAAKTNQGNENHAVEAKPEDEEASKGSRATNPASTEENNDDSEDEEGKLKVNRGGESGRVEVGIVEYMRQQLDHYMEITGKKIKGLCLKRDVKWVQKDKSAWELAKQDTEEFTRLMNGEGEEEEAAKSGQEEYDDDEETDNAEGQKIVSGN</sequence>
<gene>
    <name evidence="2" type="ORF">CBR_g44596</name>
</gene>
<dbReference type="Gramene" id="GBG87139">
    <property type="protein sequence ID" value="GBG87139"/>
    <property type="gene ID" value="CBR_g44596"/>
</dbReference>
<feature type="compositionally biased region" description="Acidic residues" evidence="1">
    <location>
        <begin position="246"/>
        <end position="256"/>
    </location>
</feature>
<dbReference type="AlphaFoldDB" id="A0A388LY50"/>
<name>A0A388LY50_CHABU</name>
<comment type="caution">
    <text evidence="2">The sequence shown here is derived from an EMBL/GenBank/DDBJ whole genome shotgun (WGS) entry which is preliminary data.</text>
</comment>
<dbReference type="Proteomes" id="UP000265515">
    <property type="component" value="Unassembled WGS sequence"/>
</dbReference>
<feature type="region of interest" description="Disordered" evidence="1">
    <location>
        <begin position="1"/>
        <end position="105"/>
    </location>
</feature>
<evidence type="ECO:0000256" key="1">
    <source>
        <dbReference type="SAM" id="MobiDB-lite"/>
    </source>
</evidence>
<accession>A0A388LY50</accession>
<protein>
    <submittedName>
        <fullName evidence="2">Uncharacterized protein</fullName>
    </submittedName>
</protein>
<feature type="compositionally biased region" description="Basic and acidic residues" evidence="1">
    <location>
        <begin position="1"/>
        <end position="37"/>
    </location>
</feature>
<feature type="compositionally biased region" description="Acidic residues" evidence="1">
    <location>
        <begin position="152"/>
        <end position="161"/>
    </location>
</feature>
<feature type="region of interest" description="Disordered" evidence="1">
    <location>
        <begin position="229"/>
        <end position="266"/>
    </location>
</feature>
<evidence type="ECO:0000313" key="2">
    <source>
        <dbReference type="EMBL" id="GBG87139.1"/>
    </source>
</evidence>
<organism evidence="2 3">
    <name type="scientific">Chara braunii</name>
    <name type="common">Braun's stonewort</name>
    <dbReference type="NCBI Taxonomy" id="69332"/>
    <lineage>
        <taxon>Eukaryota</taxon>
        <taxon>Viridiplantae</taxon>
        <taxon>Streptophyta</taxon>
        <taxon>Charophyceae</taxon>
        <taxon>Charales</taxon>
        <taxon>Characeae</taxon>
        <taxon>Chara</taxon>
    </lineage>
</organism>
<feature type="region of interest" description="Disordered" evidence="1">
    <location>
        <begin position="120"/>
        <end position="171"/>
    </location>
</feature>
<evidence type="ECO:0000313" key="3">
    <source>
        <dbReference type="Proteomes" id="UP000265515"/>
    </source>
</evidence>
<dbReference type="EMBL" id="BFEA01000597">
    <property type="protein sequence ID" value="GBG87139.1"/>
    <property type="molecule type" value="Genomic_DNA"/>
</dbReference>
<keyword evidence="3" id="KW-1185">Reference proteome</keyword>
<reference evidence="2 3" key="1">
    <citation type="journal article" date="2018" name="Cell">
        <title>The Chara Genome: Secondary Complexity and Implications for Plant Terrestrialization.</title>
        <authorList>
            <person name="Nishiyama T."/>
            <person name="Sakayama H."/>
            <person name="Vries J.D."/>
            <person name="Buschmann H."/>
            <person name="Saint-Marcoux D."/>
            <person name="Ullrich K.K."/>
            <person name="Haas F.B."/>
            <person name="Vanderstraeten L."/>
            <person name="Becker D."/>
            <person name="Lang D."/>
            <person name="Vosolsobe S."/>
            <person name="Rombauts S."/>
            <person name="Wilhelmsson P.K.I."/>
            <person name="Janitza P."/>
            <person name="Kern R."/>
            <person name="Heyl A."/>
            <person name="Rumpler F."/>
            <person name="Villalobos L.I.A.C."/>
            <person name="Clay J.M."/>
            <person name="Skokan R."/>
            <person name="Toyoda A."/>
            <person name="Suzuki Y."/>
            <person name="Kagoshima H."/>
            <person name="Schijlen E."/>
            <person name="Tajeshwar N."/>
            <person name="Catarino B."/>
            <person name="Hetherington A.J."/>
            <person name="Saltykova A."/>
            <person name="Bonnot C."/>
            <person name="Breuninger H."/>
            <person name="Symeonidi A."/>
            <person name="Radhakrishnan G.V."/>
            <person name="Van Nieuwerburgh F."/>
            <person name="Deforce D."/>
            <person name="Chang C."/>
            <person name="Karol K.G."/>
            <person name="Hedrich R."/>
            <person name="Ulvskov P."/>
            <person name="Glockner G."/>
            <person name="Delwiche C.F."/>
            <person name="Petrasek J."/>
            <person name="Van de Peer Y."/>
            <person name="Friml J."/>
            <person name="Beilby M."/>
            <person name="Dolan L."/>
            <person name="Kohara Y."/>
            <person name="Sugano S."/>
            <person name="Fujiyama A."/>
            <person name="Delaux P.-M."/>
            <person name="Quint M."/>
            <person name="TheiBen G."/>
            <person name="Hagemann M."/>
            <person name="Harholt J."/>
            <person name="Dunand C."/>
            <person name="Zachgo S."/>
            <person name="Langdale J."/>
            <person name="Maumus F."/>
            <person name="Straeten D.V.D."/>
            <person name="Gould S.B."/>
            <person name="Rensing S.A."/>
        </authorList>
    </citation>
    <scope>NUCLEOTIDE SEQUENCE [LARGE SCALE GENOMIC DNA]</scope>
    <source>
        <strain evidence="2 3">S276</strain>
    </source>
</reference>
<proteinExistence type="predicted"/>